<sequence>MDPDDSGNDFGASGFGAFGPPHSFAESAFGAFAPPQPFGNHYTGRLRQFSRFYSAYPVAAHPGNKMDANYGGKIFLPPSALEEISQLEVVYPLMFRIKSDEDEGETGSKRRTHGGVLEFTAEEGRVYLPQWMMDTLHLQPTASVEVTNVALLQGALTNLQAQSTDFLDISDHRAVLERALRKFSALTVGDIISIEYNNHEYKLAVLETQPSPSAINIVETDLNVDFAPPVGYVEPPRVGAGSQASNSTSLGDLSRPSSSIAKDVRQKEEVAKDEAASLRFQAFRGSGSRIGAKDNARPSSLRSYASASVEGEKQQDAADEDQKPVPLELPIGTLFFGYDIVPPPGSDQVNADAENDKKDGFQGEGRVLRQRRKR</sequence>
<dbReference type="GO" id="GO:0034098">
    <property type="term" value="C:VCP-NPL4-UFD1 AAA ATPase complex"/>
    <property type="evidence" value="ECO:0007669"/>
    <property type="project" value="TreeGrafter"/>
</dbReference>
<feature type="domain" description="Ubiquitin fusion degradation protein UFD1 N-terminal subdomain 1" evidence="4">
    <location>
        <begin position="49"/>
        <end position="151"/>
    </location>
</feature>
<feature type="region of interest" description="Disordered" evidence="3">
    <location>
        <begin position="338"/>
        <end position="374"/>
    </location>
</feature>
<keyword evidence="7" id="KW-1185">Reference proteome</keyword>
<dbReference type="InterPro" id="IPR055418">
    <property type="entry name" value="UFD1_N2"/>
</dbReference>
<keyword evidence="2" id="KW-0833">Ubl conjugation pathway</keyword>
<feature type="compositionally biased region" description="Basic and acidic residues" evidence="3">
    <location>
        <begin position="310"/>
        <end position="323"/>
    </location>
</feature>
<dbReference type="InterPro" id="IPR055417">
    <property type="entry name" value="UFD1_N1"/>
</dbReference>
<dbReference type="InterPro" id="IPR004854">
    <property type="entry name" value="Ufd1-like"/>
</dbReference>
<feature type="region of interest" description="Disordered" evidence="3">
    <location>
        <begin position="235"/>
        <end position="268"/>
    </location>
</feature>
<dbReference type="Gene3D" id="3.10.330.10">
    <property type="match status" value="1"/>
</dbReference>
<evidence type="ECO:0000259" key="5">
    <source>
        <dbReference type="Pfam" id="PF24842"/>
    </source>
</evidence>
<comment type="similarity">
    <text evidence="1">Belongs to the UFD1 family.</text>
</comment>
<dbReference type="PANTHER" id="PTHR12555">
    <property type="entry name" value="UBIQUITIN FUSION DEGRADATON PROTEIN 1"/>
    <property type="match status" value="1"/>
</dbReference>
<dbReference type="InterPro" id="IPR042299">
    <property type="entry name" value="Ufd1-like_Nn"/>
</dbReference>
<evidence type="ECO:0000313" key="6">
    <source>
        <dbReference type="EMBL" id="KAJ2802469.1"/>
    </source>
</evidence>
<organism evidence="6 7">
    <name type="scientific">Coemansia guatemalensis</name>
    <dbReference type="NCBI Taxonomy" id="2761395"/>
    <lineage>
        <taxon>Eukaryota</taxon>
        <taxon>Fungi</taxon>
        <taxon>Fungi incertae sedis</taxon>
        <taxon>Zoopagomycota</taxon>
        <taxon>Kickxellomycotina</taxon>
        <taxon>Kickxellomycetes</taxon>
        <taxon>Kickxellales</taxon>
        <taxon>Kickxellaceae</taxon>
        <taxon>Coemansia</taxon>
    </lineage>
</organism>
<gene>
    <name evidence="6" type="primary">UFD1_2</name>
    <name evidence="6" type="ORF">H4R20_003264</name>
</gene>
<reference evidence="6" key="1">
    <citation type="submission" date="2022-07" db="EMBL/GenBank/DDBJ databases">
        <title>Phylogenomic reconstructions and comparative analyses of Kickxellomycotina fungi.</title>
        <authorList>
            <person name="Reynolds N.K."/>
            <person name="Stajich J.E."/>
            <person name="Barry K."/>
            <person name="Grigoriev I.V."/>
            <person name="Crous P."/>
            <person name="Smith M.E."/>
        </authorList>
    </citation>
    <scope>NUCLEOTIDE SEQUENCE</scope>
    <source>
        <strain evidence="6">NRRL 1565</strain>
    </source>
</reference>
<comment type="caution">
    <text evidence="6">The sequence shown here is derived from an EMBL/GenBank/DDBJ whole genome shotgun (WGS) entry which is preliminary data.</text>
</comment>
<feature type="compositionally biased region" description="Polar residues" evidence="3">
    <location>
        <begin position="297"/>
        <end position="306"/>
    </location>
</feature>
<dbReference type="GO" id="GO:0006511">
    <property type="term" value="P:ubiquitin-dependent protein catabolic process"/>
    <property type="evidence" value="ECO:0007669"/>
    <property type="project" value="InterPro"/>
</dbReference>
<name>A0A9W8LRK1_9FUNG</name>
<evidence type="ECO:0000256" key="2">
    <source>
        <dbReference type="ARBA" id="ARBA00022786"/>
    </source>
</evidence>
<protein>
    <submittedName>
        <fullName evidence="6">Ubiquitin fusion degradation protein</fullName>
    </submittedName>
</protein>
<dbReference type="Proteomes" id="UP001140094">
    <property type="component" value="Unassembled WGS sequence"/>
</dbReference>
<dbReference type="OrthoDB" id="422728at2759"/>
<dbReference type="AlphaFoldDB" id="A0A9W8LRK1"/>
<dbReference type="Pfam" id="PF24842">
    <property type="entry name" value="UFD1_N2"/>
    <property type="match status" value="1"/>
</dbReference>
<dbReference type="GO" id="GO:0036503">
    <property type="term" value="P:ERAD pathway"/>
    <property type="evidence" value="ECO:0007669"/>
    <property type="project" value="TreeGrafter"/>
</dbReference>
<evidence type="ECO:0000256" key="1">
    <source>
        <dbReference type="ARBA" id="ARBA00006043"/>
    </source>
</evidence>
<dbReference type="Gene3D" id="2.40.40.50">
    <property type="entry name" value="Ubiquitin fusion degradation protein UFD1, N-terminal domain"/>
    <property type="match status" value="1"/>
</dbReference>
<feature type="compositionally biased region" description="Polar residues" evidence="3">
    <location>
        <begin position="242"/>
        <end position="260"/>
    </location>
</feature>
<dbReference type="Pfam" id="PF03152">
    <property type="entry name" value="UFD1_N1"/>
    <property type="match status" value="1"/>
</dbReference>
<feature type="domain" description="Ubiquitin fusion degradation protein UFD1 N-terminal subdomain 2" evidence="5">
    <location>
        <begin position="154"/>
        <end position="229"/>
    </location>
</feature>
<evidence type="ECO:0000256" key="3">
    <source>
        <dbReference type="SAM" id="MobiDB-lite"/>
    </source>
</evidence>
<evidence type="ECO:0000259" key="4">
    <source>
        <dbReference type="Pfam" id="PF03152"/>
    </source>
</evidence>
<feature type="region of interest" description="Disordered" evidence="3">
    <location>
        <begin position="288"/>
        <end position="326"/>
    </location>
</feature>
<proteinExistence type="inferred from homology"/>
<dbReference type="PANTHER" id="PTHR12555:SF13">
    <property type="entry name" value="UBIQUITIN RECOGNITION FACTOR IN ER-ASSOCIATED DEGRADATION PROTEIN 1"/>
    <property type="match status" value="1"/>
</dbReference>
<dbReference type="GO" id="GO:0031593">
    <property type="term" value="F:polyubiquitin modification-dependent protein binding"/>
    <property type="evidence" value="ECO:0007669"/>
    <property type="project" value="TreeGrafter"/>
</dbReference>
<dbReference type="EMBL" id="JANBUO010000658">
    <property type="protein sequence ID" value="KAJ2802469.1"/>
    <property type="molecule type" value="Genomic_DNA"/>
</dbReference>
<accession>A0A9W8LRK1</accession>
<evidence type="ECO:0000313" key="7">
    <source>
        <dbReference type="Proteomes" id="UP001140094"/>
    </source>
</evidence>